<feature type="transmembrane region" description="Helical" evidence="1">
    <location>
        <begin position="322"/>
        <end position="341"/>
    </location>
</feature>
<comment type="caution">
    <text evidence="2">The sequence shown here is derived from an EMBL/GenBank/DDBJ whole genome shotgun (WGS) entry which is preliminary data.</text>
</comment>
<dbReference type="AlphaFoldDB" id="A0A942TF52"/>
<keyword evidence="1" id="KW-1133">Transmembrane helix</keyword>
<feature type="transmembrane region" description="Helical" evidence="1">
    <location>
        <begin position="103"/>
        <end position="129"/>
    </location>
</feature>
<keyword evidence="1" id="KW-0472">Membrane</keyword>
<evidence type="ECO:0000313" key="3">
    <source>
        <dbReference type="Proteomes" id="UP000681414"/>
    </source>
</evidence>
<name>A0A942TF52_9BACI</name>
<feature type="transmembrane region" description="Helical" evidence="1">
    <location>
        <begin position="25"/>
        <end position="46"/>
    </location>
</feature>
<feature type="transmembrane region" description="Helical" evidence="1">
    <location>
        <begin position="135"/>
        <end position="152"/>
    </location>
</feature>
<reference evidence="2 3" key="1">
    <citation type="submission" date="2021-05" db="EMBL/GenBank/DDBJ databases">
        <title>Novel Bacillus species.</title>
        <authorList>
            <person name="Liu G."/>
        </authorList>
    </citation>
    <scope>NUCLEOTIDE SEQUENCE [LARGE SCALE GENOMIC DNA]</scope>
    <source>
        <strain evidence="3">FJAT-49780</strain>
    </source>
</reference>
<keyword evidence="1" id="KW-0812">Transmembrane</keyword>
<dbReference type="GO" id="GO:0016020">
    <property type="term" value="C:membrane"/>
    <property type="evidence" value="ECO:0007669"/>
    <property type="project" value="InterPro"/>
</dbReference>
<sequence>MNSRQLLFKRISQNWKQQFAVVKRVVDWTVLVYLVIPAIVISFFVYRSWWVQIPDWMTLLPFPAIFILFFLLLWSDHFLTYVREADQIFLRKKETLFLGMKRGGIIYSYAFQLLLAVTICSLIAPLWFIQFGLHMGQLVVLAAMWVSMKWLIMGVKGRLNVELRGWRSLLRGIPLFIGAAIIWMWCYKAFINENFVLILALILINTIVSAWFIRRRFNSVHTFEQDLAIEELEKNKYIEIIFGLSMDMEKMPKPVPVRKSPRLYSKSNRIFKNRTPKNGFIELFIKATTRNTEYIIGYFQIMGVTSAATVMLPPLWLKITMAIIGTVFLLTWLGSVWYKVVGSHSFTKKYASEEAYFEGKKVVKTILVLPFLFIISCSLFLNIWIRNHFFFF</sequence>
<feature type="transmembrane region" description="Helical" evidence="1">
    <location>
        <begin position="196"/>
        <end position="213"/>
    </location>
</feature>
<keyword evidence="3" id="KW-1185">Reference proteome</keyword>
<evidence type="ECO:0000313" key="2">
    <source>
        <dbReference type="EMBL" id="MBS4195082.1"/>
    </source>
</evidence>
<dbReference type="InterPro" id="IPR010288">
    <property type="entry name" value="EcsB_ABC"/>
</dbReference>
<proteinExistence type="predicted"/>
<feature type="transmembrane region" description="Helical" evidence="1">
    <location>
        <begin position="362"/>
        <end position="385"/>
    </location>
</feature>
<protein>
    <submittedName>
        <fullName evidence="2">ABC transporter permease</fullName>
    </submittedName>
</protein>
<evidence type="ECO:0000256" key="1">
    <source>
        <dbReference type="SAM" id="Phobius"/>
    </source>
</evidence>
<gene>
    <name evidence="2" type="ORF">KHA97_08315</name>
</gene>
<feature type="transmembrane region" description="Helical" evidence="1">
    <location>
        <begin position="295"/>
        <end position="316"/>
    </location>
</feature>
<dbReference type="Proteomes" id="UP000681414">
    <property type="component" value="Unassembled WGS sequence"/>
</dbReference>
<dbReference type="RefSeq" id="WP_213124216.1">
    <property type="nucleotide sequence ID" value="NZ_JAGYPG010000001.1"/>
</dbReference>
<organism evidence="2 3">
    <name type="scientific">Lederbergia citri</name>
    <dbReference type="NCBI Taxonomy" id="2833580"/>
    <lineage>
        <taxon>Bacteria</taxon>
        <taxon>Bacillati</taxon>
        <taxon>Bacillota</taxon>
        <taxon>Bacilli</taxon>
        <taxon>Bacillales</taxon>
        <taxon>Bacillaceae</taxon>
        <taxon>Lederbergia</taxon>
    </lineage>
</organism>
<feature type="transmembrane region" description="Helical" evidence="1">
    <location>
        <begin position="58"/>
        <end position="82"/>
    </location>
</feature>
<dbReference type="Pfam" id="PF05975">
    <property type="entry name" value="EcsB"/>
    <property type="match status" value="1"/>
</dbReference>
<feature type="transmembrane region" description="Helical" evidence="1">
    <location>
        <begin position="173"/>
        <end position="190"/>
    </location>
</feature>
<accession>A0A942TF52</accession>
<dbReference type="EMBL" id="JAGYPG010000001">
    <property type="protein sequence ID" value="MBS4195082.1"/>
    <property type="molecule type" value="Genomic_DNA"/>
</dbReference>